<evidence type="ECO:0000256" key="1">
    <source>
        <dbReference type="ARBA" id="ARBA00022553"/>
    </source>
</evidence>
<sequence>MEEQAPYIFLVDDDQDDRELFTDALNELTIKSVVKTFNNGVDLMADLLDREKKLPDIIFLDLNMPLMNGEECLADIRREPELYALPIVIYSTFFDKFKVTLLQEKGADRYLQKPKSFNQLKSSIERSILSLDKANSELLDFVIK</sequence>
<dbReference type="PANTHER" id="PTHR44591">
    <property type="entry name" value="STRESS RESPONSE REGULATOR PROTEIN 1"/>
    <property type="match status" value="1"/>
</dbReference>
<feature type="domain" description="Response regulatory" evidence="3">
    <location>
        <begin position="7"/>
        <end position="128"/>
    </location>
</feature>
<dbReference type="PROSITE" id="PS50110">
    <property type="entry name" value="RESPONSE_REGULATORY"/>
    <property type="match status" value="1"/>
</dbReference>
<dbReference type="GO" id="GO:0000160">
    <property type="term" value="P:phosphorelay signal transduction system"/>
    <property type="evidence" value="ECO:0007669"/>
    <property type="project" value="InterPro"/>
</dbReference>
<dbReference type="AlphaFoldDB" id="A0A1G9UPD5"/>
<dbReference type="Gene3D" id="3.40.50.2300">
    <property type="match status" value="1"/>
</dbReference>
<protein>
    <submittedName>
        <fullName evidence="4">Response regulator receiver domain-containing protein</fullName>
    </submittedName>
</protein>
<dbReference type="STRING" id="192904.SAMN04488514_111116"/>
<dbReference type="PANTHER" id="PTHR44591:SF23">
    <property type="entry name" value="CHEY SUBFAMILY"/>
    <property type="match status" value="1"/>
</dbReference>
<dbReference type="RefSeq" id="WP_089893076.1">
    <property type="nucleotide sequence ID" value="NZ_FNGV01000011.1"/>
</dbReference>
<name>A0A1G9UPD5_9FLAO</name>
<reference evidence="4 5" key="1">
    <citation type="submission" date="2016-10" db="EMBL/GenBank/DDBJ databases">
        <authorList>
            <person name="de Groot N.N."/>
        </authorList>
    </citation>
    <scope>NUCLEOTIDE SEQUENCE [LARGE SCALE GENOMIC DNA]</scope>
    <source>
        <strain evidence="4 5">DSM 19886</strain>
    </source>
</reference>
<organism evidence="4 5">
    <name type="scientific">Kriegella aquimaris</name>
    <dbReference type="NCBI Taxonomy" id="192904"/>
    <lineage>
        <taxon>Bacteria</taxon>
        <taxon>Pseudomonadati</taxon>
        <taxon>Bacteroidota</taxon>
        <taxon>Flavobacteriia</taxon>
        <taxon>Flavobacteriales</taxon>
        <taxon>Flavobacteriaceae</taxon>
        <taxon>Kriegella</taxon>
    </lineage>
</organism>
<evidence type="ECO:0000259" key="3">
    <source>
        <dbReference type="PROSITE" id="PS50110"/>
    </source>
</evidence>
<dbReference type="Pfam" id="PF00072">
    <property type="entry name" value="Response_reg"/>
    <property type="match status" value="1"/>
</dbReference>
<gene>
    <name evidence="4" type="ORF">SAMN04488514_111116</name>
</gene>
<feature type="modified residue" description="4-aspartylphosphate" evidence="2">
    <location>
        <position position="61"/>
    </location>
</feature>
<dbReference type="InterPro" id="IPR050595">
    <property type="entry name" value="Bact_response_regulator"/>
</dbReference>
<accession>A0A1G9UPD5</accession>
<dbReference type="OrthoDB" id="7631574at2"/>
<keyword evidence="5" id="KW-1185">Reference proteome</keyword>
<evidence type="ECO:0000256" key="2">
    <source>
        <dbReference type="PROSITE-ProRule" id="PRU00169"/>
    </source>
</evidence>
<proteinExistence type="predicted"/>
<dbReference type="SMART" id="SM00448">
    <property type="entry name" value="REC"/>
    <property type="match status" value="1"/>
</dbReference>
<evidence type="ECO:0000313" key="5">
    <source>
        <dbReference type="Proteomes" id="UP000199440"/>
    </source>
</evidence>
<keyword evidence="1 2" id="KW-0597">Phosphoprotein</keyword>
<dbReference type="InterPro" id="IPR001789">
    <property type="entry name" value="Sig_transdc_resp-reg_receiver"/>
</dbReference>
<dbReference type="Proteomes" id="UP000199440">
    <property type="component" value="Unassembled WGS sequence"/>
</dbReference>
<dbReference type="EMBL" id="FNGV01000011">
    <property type="protein sequence ID" value="SDM61789.1"/>
    <property type="molecule type" value="Genomic_DNA"/>
</dbReference>
<dbReference type="SUPFAM" id="SSF52172">
    <property type="entry name" value="CheY-like"/>
    <property type="match status" value="1"/>
</dbReference>
<evidence type="ECO:0000313" key="4">
    <source>
        <dbReference type="EMBL" id="SDM61789.1"/>
    </source>
</evidence>
<dbReference type="InterPro" id="IPR011006">
    <property type="entry name" value="CheY-like_superfamily"/>
</dbReference>